<comment type="subcellular location">
    <subcellularLocation>
        <location evidence="1">Cell membrane</location>
        <topology evidence="1">Multi-pass membrane protein</topology>
    </subcellularLocation>
</comment>
<dbReference type="SUPFAM" id="SSF50182">
    <property type="entry name" value="Sm-like ribonucleoproteins"/>
    <property type="match status" value="1"/>
</dbReference>
<evidence type="ECO:0000256" key="1">
    <source>
        <dbReference type="ARBA" id="ARBA00004651"/>
    </source>
</evidence>
<dbReference type="Gene3D" id="3.30.70.100">
    <property type="match status" value="1"/>
</dbReference>
<dbReference type="InterPro" id="IPR011066">
    <property type="entry name" value="MscS_channel_C_sf"/>
</dbReference>
<dbReference type="eggNOG" id="COG0668">
    <property type="taxonomic scope" value="Bacteria"/>
</dbReference>
<dbReference type="Gene3D" id="1.10.287.1260">
    <property type="match status" value="1"/>
</dbReference>
<dbReference type="InterPro" id="IPR006685">
    <property type="entry name" value="MscS_channel_2nd"/>
</dbReference>
<dbReference type="InParanoid" id="E6W191"/>
<dbReference type="InterPro" id="IPR023408">
    <property type="entry name" value="MscS_beta-dom_sf"/>
</dbReference>
<feature type="transmembrane region" description="Helical" evidence="6">
    <location>
        <begin position="78"/>
        <end position="96"/>
    </location>
</feature>
<protein>
    <submittedName>
        <fullName evidence="8">MscS Mechanosensitive ion channel</fullName>
    </submittedName>
</protein>
<organism evidence="8 9">
    <name type="scientific">Desulfurispirillum indicum (strain ATCC BAA-1389 / DSM 22839 / S5)</name>
    <dbReference type="NCBI Taxonomy" id="653733"/>
    <lineage>
        <taxon>Bacteria</taxon>
        <taxon>Pseudomonadati</taxon>
        <taxon>Chrysiogenota</taxon>
        <taxon>Chrysiogenia</taxon>
        <taxon>Chrysiogenales</taxon>
        <taxon>Chrysiogenaceae</taxon>
        <taxon>Desulfurispirillum</taxon>
    </lineage>
</organism>
<dbReference type="Pfam" id="PF00924">
    <property type="entry name" value="MS_channel_2nd"/>
    <property type="match status" value="1"/>
</dbReference>
<dbReference type="PANTHER" id="PTHR30221">
    <property type="entry name" value="SMALL-CONDUCTANCE MECHANOSENSITIVE CHANNEL"/>
    <property type="match status" value="1"/>
</dbReference>
<evidence type="ECO:0000256" key="3">
    <source>
        <dbReference type="ARBA" id="ARBA00022692"/>
    </source>
</evidence>
<evidence type="ECO:0000256" key="4">
    <source>
        <dbReference type="ARBA" id="ARBA00022989"/>
    </source>
</evidence>
<feature type="transmembrane region" description="Helical" evidence="6">
    <location>
        <begin position="102"/>
        <end position="123"/>
    </location>
</feature>
<dbReference type="PANTHER" id="PTHR30221:SF1">
    <property type="entry name" value="SMALL-CONDUCTANCE MECHANOSENSITIVE CHANNEL"/>
    <property type="match status" value="1"/>
</dbReference>
<gene>
    <name evidence="8" type="ordered locus">Selin_1783</name>
</gene>
<dbReference type="GO" id="GO:0005886">
    <property type="term" value="C:plasma membrane"/>
    <property type="evidence" value="ECO:0007669"/>
    <property type="project" value="UniProtKB-SubCell"/>
</dbReference>
<dbReference type="Proteomes" id="UP000002572">
    <property type="component" value="Chromosome"/>
</dbReference>
<evidence type="ECO:0000313" key="9">
    <source>
        <dbReference type="Proteomes" id="UP000002572"/>
    </source>
</evidence>
<dbReference type="SUPFAM" id="SSF82689">
    <property type="entry name" value="Mechanosensitive channel protein MscS (YggB), C-terminal domain"/>
    <property type="match status" value="1"/>
</dbReference>
<reference evidence="8 9" key="1">
    <citation type="submission" date="2010-12" db="EMBL/GenBank/DDBJ databases">
        <title>Complete sequence of Desulfurispirillum indicum S5.</title>
        <authorList>
            <consortium name="US DOE Joint Genome Institute"/>
            <person name="Lucas S."/>
            <person name="Copeland A."/>
            <person name="Lapidus A."/>
            <person name="Cheng J.-F."/>
            <person name="Goodwin L."/>
            <person name="Pitluck S."/>
            <person name="Chertkov O."/>
            <person name="Held B."/>
            <person name="Detter J.C."/>
            <person name="Han C."/>
            <person name="Tapia R."/>
            <person name="Land M."/>
            <person name="Hauser L."/>
            <person name="Kyrpides N."/>
            <person name="Ivanova N."/>
            <person name="Mikhailova N."/>
            <person name="Haggblom M."/>
            <person name="Rauschenbach I."/>
            <person name="Bini E."/>
            <person name="Woyke T."/>
        </authorList>
    </citation>
    <scope>NUCLEOTIDE SEQUENCE [LARGE SCALE GENOMIC DNA]</scope>
    <source>
        <strain evidence="9">ATCC BAA-1389 / DSM 22839 / S5</strain>
    </source>
</reference>
<dbReference type="HOGENOM" id="CLU_949184_0_0_0"/>
<keyword evidence="2" id="KW-1003">Cell membrane</keyword>
<dbReference type="STRING" id="653733.Selin_1783"/>
<proteinExistence type="predicted"/>
<dbReference type="EMBL" id="CP002432">
    <property type="protein sequence ID" value="ADU66511.1"/>
    <property type="molecule type" value="Genomic_DNA"/>
</dbReference>
<dbReference type="AlphaFoldDB" id="E6W191"/>
<dbReference type="GO" id="GO:0008381">
    <property type="term" value="F:mechanosensitive monoatomic ion channel activity"/>
    <property type="evidence" value="ECO:0007669"/>
    <property type="project" value="InterPro"/>
</dbReference>
<dbReference type="KEGG" id="din:Selin_1783"/>
<sequence>MSYYFLTYLGVVGLSGAIILWWVRSRVRAIEDQRATRVEDFHRFDAVRTTSPHKNPVQKARSRALESIANRFTIIRRVLVVGIFLVWILALILPFLGLVPAAVVSTFAAAFAVILGIAAKTFVQNFIAGVVISFSNQLRIGDTVIMDGNYGTVEDISITHTVVKIWDWRRYIIPNSRMLEKEFINYTITDSYIWAHIEFWVSYEADLEVVEKVALEIAEHNPYSCKVEPPSFWYMGLDKEGVKCWLAAWASHPSDAWNLRSNMRSQLKKELEVLGIHTHFHRHMWVPDAGPQTDPAGQPHGSSASVEKPIIYTG</sequence>
<dbReference type="Gene3D" id="2.30.30.60">
    <property type="match status" value="1"/>
</dbReference>
<keyword evidence="9" id="KW-1185">Reference proteome</keyword>
<keyword evidence="3 6" id="KW-0812">Transmembrane</keyword>
<evidence type="ECO:0000259" key="7">
    <source>
        <dbReference type="Pfam" id="PF00924"/>
    </source>
</evidence>
<dbReference type="InterPro" id="IPR045275">
    <property type="entry name" value="MscS_archaea/bacteria_type"/>
</dbReference>
<evidence type="ECO:0000256" key="6">
    <source>
        <dbReference type="SAM" id="Phobius"/>
    </source>
</evidence>
<dbReference type="RefSeq" id="WP_013506391.1">
    <property type="nucleotide sequence ID" value="NC_014836.1"/>
</dbReference>
<dbReference type="InterPro" id="IPR010920">
    <property type="entry name" value="LSM_dom_sf"/>
</dbReference>
<keyword evidence="5 6" id="KW-0472">Membrane</keyword>
<dbReference type="OrthoDB" id="9792218at2"/>
<feature type="domain" description="Mechanosensitive ion channel MscS" evidence="7">
    <location>
        <begin position="122"/>
        <end position="187"/>
    </location>
</feature>
<evidence type="ECO:0000256" key="2">
    <source>
        <dbReference type="ARBA" id="ARBA00022475"/>
    </source>
</evidence>
<feature type="transmembrane region" description="Helical" evidence="6">
    <location>
        <begin position="6"/>
        <end position="23"/>
    </location>
</feature>
<accession>E6W191</accession>
<evidence type="ECO:0000313" key="8">
    <source>
        <dbReference type="EMBL" id="ADU66511.1"/>
    </source>
</evidence>
<name>E6W191_DESIS</name>
<keyword evidence="4 6" id="KW-1133">Transmembrane helix</keyword>
<evidence type="ECO:0000256" key="5">
    <source>
        <dbReference type="ARBA" id="ARBA00023136"/>
    </source>
</evidence>